<dbReference type="FunFam" id="3.40.190.290:FF:000012">
    <property type="entry name" value="Transcriptional regulator, LysR family"/>
    <property type="match status" value="1"/>
</dbReference>
<dbReference type="PRINTS" id="PR00039">
    <property type="entry name" value="HTHLYSR"/>
</dbReference>
<dbReference type="InterPro" id="IPR036390">
    <property type="entry name" value="WH_DNA-bd_sf"/>
</dbReference>
<reference evidence="6" key="1">
    <citation type="submission" date="2022-11" db="EMBL/GenBank/DDBJ databases">
        <title>Biodiversity and phylogenetic relationships of bacteria.</title>
        <authorList>
            <person name="Machado R.A.R."/>
            <person name="Bhat A."/>
            <person name="Loulou A."/>
            <person name="Kallel S."/>
        </authorList>
    </citation>
    <scope>NUCLEOTIDE SEQUENCE</scope>
    <source>
        <strain evidence="6">K-TC2</strain>
    </source>
</reference>
<evidence type="ECO:0000256" key="1">
    <source>
        <dbReference type="ARBA" id="ARBA00009437"/>
    </source>
</evidence>
<keyword evidence="4" id="KW-0804">Transcription</keyword>
<proteinExistence type="inferred from homology"/>
<evidence type="ECO:0000256" key="3">
    <source>
        <dbReference type="ARBA" id="ARBA00023125"/>
    </source>
</evidence>
<dbReference type="GO" id="GO:0043565">
    <property type="term" value="F:sequence-specific DNA binding"/>
    <property type="evidence" value="ECO:0007669"/>
    <property type="project" value="TreeGrafter"/>
</dbReference>
<name>A0A9X3IK61_9HYPH</name>
<dbReference type="InterPro" id="IPR058163">
    <property type="entry name" value="LysR-type_TF_proteobact-type"/>
</dbReference>
<dbReference type="GO" id="GO:0006351">
    <property type="term" value="P:DNA-templated transcription"/>
    <property type="evidence" value="ECO:0007669"/>
    <property type="project" value="TreeGrafter"/>
</dbReference>
<comment type="similarity">
    <text evidence="1">Belongs to the LysR transcriptional regulatory family.</text>
</comment>
<dbReference type="Pfam" id="PF03466">
    <property type="entry name" value="LysR_substrate"/>
    <property type="match status" value="1"/>
</dbReference>
<dbReference type="Gene3D" id="3.40.190.290">
    <property type="match status" value="1"/>
</dbReference>
<feature type="domain" description="HTH lysR-type" evidence="5">
    <location>
        <begin position="11"/>
        <end position="61"/>
    </location>
</feature>
<accession>A0A9X3IK61</accession>
<dbReference type="SUPFAM" id="SSF46785">
    <property type="entry name" value="Winged helix' DNA-binding domain"/>
    <property type="match status" value="1"/>
</dbReference>
<evidence type="ECO:0000313" key="7">
    <source>
        <dbReference type="Proteomes" id="UP001144805"/>
    </source>
</evidence>
<evidence type="ECO:0000256" key="2">
    <source>
        <dbReference type="ARBA" id="ARBA00023015"/>
    </source>
</evidence>
<gene>
    <name evidence="6" type="ORF">OSH07_03120</name>
</gene>
<evidence type="ECO:0000256" key="4">
    <source>
        <dbReference type="ARBA" id="ARBA00023163"/>
    </source>
</evidence>
<dbReference type="Gene3D" id="1.10.10.10">
    <property type="entry name" value="Winged helix-like DNA-binding domain superfamily/Winged helix DNA-binding domain"/>
    <property type="match status" value="1"/>
</dbReference>
<dbReference type="PANTHER" id="PTHR30537">
    <property type="entry name" value="HTH-TYPE TRANSCRIPTIONAL REGULATOR"/>
    <property type="match status" value="1"/>
</dbReference>
<keyword evidence="3" id="KW-0238">DNA-binding</keyword>
<dbReference type="GO" id="GO:0003700">
    <property type="term" value="F:DNA-binding transcription factor activity"/>
    <property type="evidence" value="ECO:0007669"/>
    <property type="project" value="InterPro"/>
</dbReference>
<dbReference type="CDD" id="cd08474">
    <property type="entry name" value="PBP2_CrgA_like_5"/>
    <property type="match status" value="1"/>
</dbReference>
<organism evidence="6 7">
    <name type="scientific">Kaistia nematophila</name>
    <dbReference type="NCBI Taxonomy" id="2994654"/>
    <lineage>
        <taxon>Bacteria</taxon>
        <taxon>Pseudomonadati</taxon>
        <taxon>Pseudomonadota</taxon>
        <taxon>Alphaproteobacteria</taxon>
        <taxon>Hyphomicrobiales</taxon>
        <taxon>Kaistiaceae</taxon>
        <taxon>Kaistia</taxon>
    </lineage>
</organism>
<dbReference type="AlphaFoldDB" id="A0A9X3IK61"/>
<dbReference type="InterPro" id="IPR005119">
    <property type="entry name" value="LysR_subst-bd"/>
</dbReference>
<dbReference type="FunFam" id="1.10.10.10:FF:000001">
    <property type="entry name" value="LysR family transcriptional regulator"/>
    <property type="match status" value="1"/>
</dbReference>
<evidence type="ECO:0000259" key="5">
    <source>
        <dbReference type="PROSITE" id="PS50931"/>
    </source>
</evidence>
<evidence type="ECO:0000313" key="6">
    <source>
        <dbReference type="EMBL" id="MCX5568176.1"/>
    </source>
</evidence>
<protein>
    <submittedName>
        <fullName evidence="6">LysR family transcriptional regulator</fullName>
    </submittedName>
</protein>
<dbReference type="RefSeq" id="WP_266337132.1">
    <property type="nucleotide sequence ID" value="NZ_JAPKNK010000001.1"/>
</dbReference>
<dbReference type="PROSITE" id="PS50931">
    <property type="entry name" value="HTH_LYSR"/>
    <property type="match status" value="1"/>
</dbReference>
<dbReference type="InterPro" id="IPR000847">
    <property type="entry name" value="LysR_HTH_N"/>
</dbReference>
<keyword evidence="7" id="KW-1185">Reference proteome</keyword>
<dbReference type="Proteomes" id="UP001144805">
    <property type="component" value="Unassembled WGS sequence"/>
</dbReference>
<dbReference type="PANTHER" id="PTHR30537:SF1">
    <property type="entry name" value="HTH-TYPE TRANSCRIPTIONAL REGULATOR PGRR"/>
    <property type="match status" value="1"/>
</dbReference>
<dbReference type="Pfam" id="PF00126">
    <property type="entry name" value="HTH_1"/>
    <property type="match status" value="1"/>
</dbReference>
<keyword evidence="2" id="KW-0805">Transcription regulation</keyword>
<dbReference type="InterPro" id="IPR036388">
    <property type="entry name" value="WH-like_DNA-bd_sf"/>
</dbReference>
<sequence>MAREDFNDYLAFLAVAQERSFTKAAAKLGVSQSTLSHIIRRLEERLGLRLLMRTTRSVAPTEVGEKLMSSLQPRIEEIEADITSLLLLRDTPAGTVRLTVSDNGIHECVWPKLAPVLKNYPDLKVELAQENALVNVVEGRYDGGVRLGESVEKDMISVRIGPDWRLVVVGSPDYLAKAGVPQHPSELVNHQCINMRHPGSGTIYAWELEKDGQAIRVRTDGQLTFNSVYPMFAAVADGYGLAFLQETLVAEGVKEGRYQIVLDDWCPFFAGYHLYYPSRRQMSSAMAVVVNALRHRGPVRAM</sequence>
<dbReference type="EMBL" id="JAPKNK010000001">
    <property type="protein sequence ID" value="MCX5568176.1"/>
    <property type="molecule type" value="Genomic_DNA"/>
</dbReference>
<dbReference type="SUPFAM" id="SSF53850">
    <property type="entry name" value="Periplasmic binding protein-like II"/>
    <property type="match status" value="1"/>
</dbReference>
<comment type="caution">
    <text evidence="6">The sequence shown here is derived from an EMBL/GenBank/DDBJ whole genome shotgun (WGS) entry which is preliminary data.</text>
</comment>